<comment type="cofactor">
    <cofactor evidence="12">
        <name>Ca(2+)</name>
        <dbReference type="ChEBI" id="CHEBI:29108"/>
    </cofactor>
    <text evidence="12">Binds 2 calcium ions per subunit.</text>
</comment>
<evidence type="ECO:0000256" key="5">
    <source>
        <dbReference type="ARBA" id="ARBA00022559"/>
    </source>
</evidence>
<dbReference type="CDD" id="cd00693">
    <property type="entry name" value="secretory_peroxidase"/>
    <property type="match status" value="1"/>
</dbReference>
<dbReference type="InterPro" id="IPR019793">
    <property type="entry name" value="Peroxidases_heam-ligand_BS"/>
</dbReference>
<keyword evidence="14" id="KW-0732">Signal</keyword>
<keyword evidence="10 13" id="KW-1015">Disulfide bond</keyword>
<evidence type="ECO:0000256" key="7">
    <source>
        <dbReference type="ARBA" id="ARBA00022723"/>
    </source>
</evidence>
<dbReference type="Gene3D" id="1.10.520.10">
    <property type="match status" value="2"/>
</dbReference>
<dbReference type="PROSITE" id="PS00435">
    <property type="entry name" value="PEROXIDASE_1"/>
    <property type="match status" value="1"/>
</dbReference>
<evidence type="ECO:0000256" key="6">
    <source>
        <dbReference type="ARBA" id="ARBA00022617"/>
    </source>
</evidence>
<feature type="domain" description="Plant heme peroxidase family profile" evidence="15">
    <location>
        <begin position="13"/>
        <end position="274"/>
    </location>
</feature>
<feature type="binding site" evidence="12">
    <location>
        <position position="70"/>
    </location>
    <ligand>
        <name>Ca(2+)</name>
        <dbReference type="ChEBI" id="CHEBI:29108"/>
        <label>1</label>
    </ligand>
</feature>
<feature type="binding site" evidence="12">
    <location>
        <position position="197"/>
    </location>
    <ligand>
        <name>Ca(2+)</name>
        <dbReference type="ChEBI" id="CHEBI:29108"/>
        <label>2</label>
    </ligand>
</feature>
<evidence type="ECO:0000256" key="3">
    <source>
        <dbReference type="ARBA" id="ARBA00006873"/>
    </source>
</evidence>
<evidence type="ECO:0000259" key="15">
    <source>
        <dbReference type="PROSITE" id="PS50873"/>
    </source>
</evidence>
<dbReference type="Proteomes" id="UP001642260">
    <property type="component" value="Unassembled WGS sequence"/>
</dbReference>
<evidence type="ECO:0000256" key="9">
    <source>
        <dbReference type="ARBA" id="ARBA00023004"/>
    </source>
</evidence>
<gene>
    <name evidence="16" type="ORF">ERUC_LOCUS43781</name>
</gene>
<dbReference type="PROSITE" id="PS50873">
    <property type="entry name" value="PEROXIDASE_4"/>
    <property type="match status" value="1"/>
</dbReference>
<sequence>MASNHLILVIFVTLLLHSNNNTVVEAQLRADFYSKSCPSLFTIVGKALREPIALHRAPSIIRLFYLDCFVNVRVVSCADILAIAARQSVQWYLRSSWELLLGRRDARTASQAAANSSIPLPTSSLTELISIFGKLGFSPRELVALSGAHTIGETSCINVRTRIYNDTNINPSFAADFRKRCPITSIDWRRVPLDYLTPDRFDTGYFNNLMSLTGVLHSDQELFNNGSTDSIDREYSHDVTLFYSDFTAAMLKMSLLSPLTGSDGEIRKSCWKIN</sequence>
<comment type="function">
    <text evidence="2">Removal of H(2)O(2), oxidation of toxic reductants, biosynthesis and degradation of lignin, suberization, auxin catabolism, response to environmental stresses such as wounding, pathogen attack and oxidative stress. These functions might be dependent on each isozyme/isoform in each plant tissue.</text>
</comment>
<protein>
    <recommendedName>
        <fullName evidence="4">peroxidase</fullName>
        <ecNumber evidence="4">1.11.1.7</ecNumber>
    </recommendedName>
</protein>
<evidence type="ECO:0000256" key="14">
    <source>
        <dbReference type="SAM" id="SignalP"/>
    </source>
</evidence>
<name>A0ABC8M543_ERUVS</name>
<dbReference type="PANTHER" id="PTHR31388">
    <property type="entry name" value="PEROXIDASE 72-RELATED"/>
    <property type="match status" value="1"/>
</dbReference>
<evidence type="ECO:0000256" key="2">
    <source>
        <dbReference type="ARBA" id="ARBA00002322"/>
    </source>
</evidence>
<dbReference type="FunFam" id="1.10.420.10:FF:000001">
    <property type="entry name" value="Peroxidase"/>
    <property type="match status" value="1"/>
</dbReference>
<evidence type="ECO:0000256" key="1">
    <source>
        <dbReference type="ARBA" id="ARBA00000189"/>
    </source>
</evidence>
<comment type="catalytic activity">
    <reaction evidence="1">
        <text>2 a phenolic donor + H2O2 = 2 a phenolic radical donor + 2 H2O</text>
        <dbReference type="Rhea" id="RHEA:56136"/>
        <dbReference type="ChEBI" id="CHEBI:15377"/>
        <dbReference type="ChEBI" id="CHEBI:16240"/>
        <dbReference type="ChEBI" id="CHEBI:139520"/>
        <dbReference type="ChEBI" id="CHEBI:139521"/>
        <dbReference type="EC" id="1.11.1.7"/>
    </reaction>
</comment>
<feature type="binding site" evidence="12">
    <location>
        <position position="150"/>
    </location>
    <ligand>
        <name>Ca(2+)</name>
        <dbReference type="ChEBI" id="CHEBI:29108"/>
        <label>2</label>
    </ligand>
</feature>
<dbReference type="InterPro" id="IPR010255">
    <property type="entry name" value="Haem_peroxidase_sf"/>
</dbReference>
<evidence type="ECO:0000313" key="16">
    <source>
        <dbReference type="EMBL" id="CAH8391298.1"/>
    </source>
</evidence>
<dbReference type="EMBL" id="CAKOAT010940709">
    <property type="protein sequence ID" value="CAH8391298.1"/>
    <property type="molecule type" value="Genomic_DNA"/>
</dbReference>
<evidence type="ECO:0000256" key="10">
    <source>
        <dbReference type="ARBA" id="ARBA00023157"/>
    </source>
</evidence>
<accession>A0ABC8M543</accession>
<reference evidence="16 17" key="1">
    <citation type="submission" date="2022-03" db="EMBL/GenBank/DDBJ databases">
        <authorList>
            <person name="Macdonald S."/>
            <person name="Ahmed S."/>
            <person name="Newling K."/>
        </authorList>
    </citation>
    <scope>NUCLEOTIDE SEQUENCE [LARGE SCALE GENOMIC DNA]</scope>
</reference>
<keyword evidence="17" id="KW-1185">Reference proteome</keyword>
<dbReference type="PRINTS" id="PR00458">
    <property type="entry name" value="PEROXIDASE"/>
</dbReference>
<evidence type="ECO:0000313" key="17">
    <source>
        <dbReference type="Proteomes" id="UP001642260"/>
    </source>
</evidence>
<feature type="binding site" evidence="12">
    <location>
        <position position="67"/>
    </location>
    <ligand>
        <name>Ca(2+)</name>
        <dbReference type="ChEBI" id="CHEBI:29108"/>
        <label>1</label>
    </ligand>
</feature>
<dbReference type="SUPFAM" id="SSF48113">
    <property type="entry name" value="Heme-dependent peroxidases"/>
    <property type="match status" value="1"/>
</dbReference>
<feature type="binding site" evidence="12">
    <location>
        <position position="202"/>
    </location>
    <ligand>
        <name>Ca(2+)</name>
        <dbReference type="ChEBI" id="CHEBI:29108"/>
        <label>2</label>
    </ligand>
</feature>
<evidence type="ECO:0000256" key="12">
    <source>
        <dbReference type="PIRSR" id="PIRSR600823-3"/>
    </source>
</evidence>
<comment type="cofactor">
    <cofactor evidence="12">
        <name>heme b</name>
        <dbReference type="ChEBI" id="CHEBI:60344"/>
    </cofactor>
    <text evidence="12">Binds 1 heme b (iron(II)-protoporphyrin IX) group per subunit.</text>
</comment>
<feature type="disulfide bond" evidence="13">
    <location>
        <begin position="156"/>
        <end position="181"/>
    </location>
</feature>
<dbReference type="AlphaFoldDB" id="A0ABC8M543"/>
<feature type="chain" id="PRO_5044893648" description="peroxidase" evidence="14">
    <location>
        <begin position="27"/>
        <end position="274"/>
    </location>
</feature>
<keyword evidence="6" id="KW-0349">Heme</keyword>
<feature type="signal peptide" evidence="14">
    <location>
        <begin position="1"/>
        <end position="26"/>
    </location>
</feature>
<feature type="disulfide bond" evidence="13">
    <location>
        <begin position="77"/>
        <end position="270"/>
    </location>
</feature>
<dbReference type="InterPro" id="IPR002016">
    <property type="entry name" value="Haem_peroxidase"/>
</dbReference>
<feature type="binding site" evidence="11">
    <location>
        <position position="119"/>
    </location>
    <ligand>
        <name>substrate</name>
    </ligand>
</feature>
<keyword evidence="9 12" id="KW-0408">Iron</keyword>
<keyword evidence="12" id="KW-0106">Calcium</keyword>
<feature type="binding site" description="axial binding residue" evidence="12">
    <location>
        <position position="149"/>
    </location>
    <ligand>
        <name>heme b</name>
        <dbReference type="ChEBI" id="CHEBI:60344"/>
    </ligand>
    <ligandPart>
        <name>Fe</name>
        <dbReference type="ChEBI" id="CHEBI:18248"/>
    </ligandPart>
</feature>
<dbReference type="EC" id="1.11.1.7" evidence="4"/>
<dbReference type="Gene3D" id="1.10.420.10">
    <property type="entry name" value="Peroxidase, domain 2"/>
    <property type="match status" value="1"/>
</dbReference>
<dbReference type="Pfam" id="PF00141">
    <property type="entry name" value="peroxidase"/>
    <property type="match status" value="1"/>
</dbReference>
<evidence type="ECO:0000256" key="4">
    <source>
        <dbReference type="ARBA" id="ARBA00012313"/>
    </source>
</evidence>
<evidence type="ECO:0000256" key="13">
    <source>
        <dbReference type="PIRSR" id="PIRSR600823-5"/>
    </source>
</evidence>
<dbReference type="InterPro" id="IPR033905">
    <property type="entry name" value="Secretory_peroxidase"/>
</dbReference>
<dbReference type="GO" id="GO:0140825">
    <property type="term" value="F:lactoperoxidase activity"/>
    <property type="evidence" value="ECO:0007669"/>
    <property type="project" value="UniProtKB-EC"/>
</dbReference>
<keyword evidence="5" id="KW-0575">Peroxidase</keyword>
<dbReference type="PANTHER" id="PTHR31388:SF217">
    <property type="entry name" value="PEROXIDASE"/>
    <property type="match status" value="1"/>
</dbReference>
<dbReference type="InterPro" id="IPR000823">
    <property type="entry name" value="Peroxidase_pln"/>
</dbReference>
<comment type="caution">
    <text evidence="16">The sequence shown here is derived from an EMBL/GenBank/DDBJ whole genome shotgun (WGS) entry which is preliminary data.</text>
</comment>
<dbReference type="GO" id="GO:0046872">
    <property type="term" value="F:metal ion binding"/>
    <property type="evidence" value="ECO:0007669"/>
    <property type="project" value="UniProtKB-KW"/>
</dbReference>
<evidence type="ECO:0000256" key="11">
    <source>
        <dbReference type="PIRSR" id="PIRSR600823-2"/>
    </source>
</evidence>
<dbReference type="PRINTS" id="PR00461">
    <property type="entry name" value="PLPEROXIDASE"/>
</dbReference>
<keyword evidence="7 12" id="KW-0479">Metal-binding</keyword>
<evidence type="ECO:0000256" key="8">
    <source>
        <dbReference type="ARBA" id="ARBA00023002"/>
    </source>
</evidence>
<proteinExistence type="inferred from homology"/>
<comment type="similarity">
    <text evidence="3">Belongs to the peroxidase family. Ascorbate peroxidase subfamily.</text>
</comment>
<keyword evidence="8" id="KW-0560">Oxidoreductase</keyword>
<feature type="binding site" evidence="12">
    <location>
        <position position="194"/>
    </location>
    <ligand>
        <name>Ca(2+)</name>
        <dbReference type="ChEBI" id="CHEBI:29108"/>
        <label>2</label>
    </ligand>
</feature>
<organism evidence="16 17">
    <name type="scientific">Eruca vesicaria subsp. sativa</name>
    <name type="common">Garden rocket</name>
    <name type="synonym">Eruca sativa</name>
    <dbReference type="NCBI Taxonomy" id="29727"/>
    <lineage>
        <taxon>Eukaryota</taxon>
        <taxon>Viridiplantae</taxon>
        <taxon>Streptophyta</taxon>
        <taxon>Embryophyta</taxon>
        <taxon>Tracheophyta</taxon>
        <taxon>Spermatophyta</taxon>
        <taxon>Magnoliopsida</taxon>
        <taxon>eudicotyledons</taxon>
        <taxon>Gunneridae</taxon>
        <taxon>Pentapetalae</taxon>
        <taxon>rosids</taxon>
        <taxon>malvids</taxon>
        <taxon>Brassicales</taxon>
        <taxon>Brassicaceae</taxon>
        <taxon>Brassiceae</taxon>
        <taxon>Eruca</taxon>
    </lineage>
</organism>